<evidence type="ECO:0000256" key="3">
    <source>
        <dbReference type="ARBA" id="ARBA00022723"/>
    </source>
</evidence>
<comment type="caution">
    <text evidence="8">The sequence shown here is derived from an EMBL/GenBank/DDBJ whole genome shotgun (WGS) entry which is preliminary data.</text>
</comment>
<keyword evidence="5" id="KW-0464">Manganese</keyword>
<evidence type="ECO:0000256" key="1">
    <source>
        <dbReference type="ARBA" id="ARBA00001936"/>
    </source>
</evidence>
<evidence type="ECO:0000256" key="2">
    <source>
        <dbReference type="ARBA" id="ARBA00008766"/>
    </source>
</evidence>
<comment type="similarity">
    <text evidence="2 6">Belongs to the peptidase M24B family.</text>
</comment>
<evidence type="ECO:0000256" key="5">
    <source>
        <dbReference type="ARBA" id="ARBA00023211"/>
    </source>
</evidence>
<keyword evidence="8" id="KW-0645">Protease</keyword>
<keyword evidence="3 6" id="KW-0479">Metal-binding</keyword>
<dbReference type="InterPro" id="IPR007865">
    <property type="entry name" value="Aminopep_P_N"/>
</dbReference>
<keyword evidence="9" id="KW-1185">Reference proteome</keyword>
<dbReference type="PANTHER" id="PTHR43226:SF4">
    <property type="entry name" value="XAA-PRO AMINOPEPTIDASE 3"/>
    <property type="match status" value="1"/>
</dbReference>
<dbReference type="SUPFAM" id="SSF53092">
    <property type="entry name" value="Creatinase/prolidase N-terminal domain"/>
    <property type="match status" value="1"/>
</dbReference>
<dbReference type="PROSITE" id="PS00491">
    <property type="entry name" value="PROLINE_PEPTIDASE"/>
    <property type="match status" value="1"/>
</dbReference>
<dbReference type="GO" id="GO:0004177">
    <property type="term" value="F:aminopeptidase activity"/>
    <property type="evidence" value="ECO:0007669"/>
    <property type="project" value="UniProtKB-KW"/>
</dbReference>
<dbReference type="SUPFAM" id="SSF55920">
    <property type="entry name" value="Creatinase/aminopeptidase"/>
    <property type="match status" value="1"/>
</dbReference>
<evidence type="ECO:0000256" key="6">
    <source>
        <dbReference type="RuleBase" id="RU000590"/>
    </source>
</evidence>
<dbReference type="InterPro" id="IPR029149">
    <property type="entry name" value="Creatin/AminoP/Spt16_N"/>
</dbReference>
<proteinExistence type="inferred from homology"/>
<protein>
    <submittedName>
        <fullName evidence="8">Xaa-Pro aminopeptidase 3</fullName>
    </submittedName>
</protein>
<dbReference type="InterPro" id="IPR001131">
    <property type="entry name" value="Peptidase_M24B_aminopep-P_CS"/>
</dbReference>
<gene>
    <name evidence="8" type="ORF">M9Y10_000191</name>
</gene>
<dbReference type="PANTHER" id="PTHR43226">
    <property type="entry name" value="XAA-PRO AMINOPEPTIDASE 3"/>
    <property type="match status" value="1"/>
</dbReference>
<evidence type="ECO:0000256" key="4">
    <source>
        <dbReference type="ARBA" id="ARBA00022801"/>
    </source>
</evidence>
<organism evidence="8 9">
    <name type="scientific">Tritrichomonas musculus</name>
    <dbReference type="NCBI Taxonomy" id="1915356"/>
    <lineage>
        <taxon>Eukaryota</taxon>
        <taxon>Metamonada</taxon>
        <taxon>Parabasalia</taxon>
        <taxon>Tritrichomonadida</taxon>
        <taxon>Tritrichomonadidae</taxon>
        <taxon>Tritrichomonas</taxon>
    </lineage>
</organism>
<accession>A0ABR2L3P3</accession>
<keyword evidence="4" id="KW-0378">Hydrolase</keyword>
<evidence type="ECO:0000259" key="7">
    <source>
        <dbReference type="SMART" id="SM01011"/>
    </source>
</evidence>
<evidence type="ECO:0000313" key="9">
    <source>
        <dbReference type="Proteomes" id="UP001470230"/>
    </source>
</evidence>
<dbReference type="InterPro" id="IPR052433">
    <property type="entry name" value="X-Pro_dipept-like"/>
</dbReference>
<dbReference type="Proteomes" id="UP001470230">
    <property type="component" value="Unassembled WGS sequence"/>
</dbReference>
<dbReference type="Pfam" id="PF05195">
    <property type="entry name" value="AMP_N"/>
    <property type="match status" value="1"/>
</dbReference>
<dbReference type="InterPro" id="IPR000994">
    <property type="entry name" value="Pept_M24"/>
</dbReference>
<name>A0ABR2L3P3_9EUKA</name>
<comment type="cofactor">
    <cofactor evidence="1">
        <name>Mn(2+)</name>
        <dbReference type="ChEBI" id="CHEBI:29035"/>
    </cofactor>
</comment>
<dbReference type="SMART" id="SM01011">
    <property type="entry name" value="AMP_N"/>
    <property type="match status" value="1"/>
</dbReference>
<dbReference type="Gene3D" id="3.40.350.10">
    <property type="entry name" value="Creatinase/prolidase N-terminal domain"/>
    <property type="match status" value="1"/>
</dbReference>
<dbReference type="InterPro" id="IPR036005">
    <property type="entry name" value="Creatinase/aminopeptidase-like"/>
</dbReference>
<keyword evidence="8" id="KW-0031">Aminopeptidase</keyword>
<feature type="domain" description="Aminopeptidase P N-terminal" evidence="7">
    <location>
        <begin position="1"/>
        <end position="138"/>
    </location>
</feature>
<dbReference type="EMBL" id="JAPFFF010000001">
    <property type="protein sequence ID" value="KAK8897949.1"/>
    <property type="molecule type" value="Genomic_DNA"/>
</dbReference>
<sequence length="384" mass="42843">MIAKDYIERRLNLHNLLPKNSITIVYARDLLHRIPTIPYRFNQFSDYLYLTGLNRPSGALVIYTKNNSPVSTLFLPKLTEEEEKWSVLSSIKFDDATKTSGVNSIYPLSEFSNWISSLIRQNPDHTVFASLPPHQSSPFPFHLLSPYLDRLRVIKSPKEISLMKKASSITTQALTKVLPTVAPGLFERQIAARFEDACVSLGATGLAYPIECQSGRNSLCLHYMENSGVLQEGETLLIDAGCEVDGYASDFTRTVPIGKVATVKKVVLEIVEKAKDALVKSVSQGNLRTLNQINNEAQKVLLNGLHEIGIKTDLNGLSQYFPHRVSHWIGLDVHDCTTIDGDFEIKKGCAFSVEPGLYFRPNIKGCPKELVGFGVRFEDTVIIE</sequence>
<dbReference type="Pfam" id="PF00557">
    <property type="entry name" value="Peptidase_M24"/>
    <property type="match status" value="1"/>
</dbReference>
<dbReference type="Gene3D" id="3.90.230.10">
    <property type="entry name" value="Creatinase/methionine aminopeptidase superfamily"/>
    <property type="match status" value="1"/>
</dbReference>
<evidence type="ECO:0000313" key="8">
    <source>
        <dbReference type="EMBL" id="KAK8897949.1"/>
    </source>
</evidence>
<reference evidence="8 9" key="1">
    <citation type="submission" date="2024-04" db="EMBL/GenBank/DDBJ databases">
        <title>Tritrichomonas musculus Genome.</title>
        <authorList>
            <person name="Alves-Ferreira E."/>
            <person name="Grigg M."/>
            <person name="Lorenzi H."/>
            <person name="Galac M."/>
        </authorList>
    </citation>
    <scope>NUCLEOTIDE SEQUENCE [LARGE SCALE GENOMIC DNA]</scope>
    <source>
        <strain evidence="8 9">EAF2021</strain>
    </source>
</reference>